<name>A0A0C3PAA9_PISTI</name>
<gene>
    <name evidence="1" type="ORF">M404DRAFT_995752</name>
</gene>
<sequence length="89" mass="9838">MTSAAKAYIALGLTGHGYGSPAAYVRQRNQTESVLENLPNKGKVKGRRKNRRRKQHLPKLASNFISEVKQGFSAETVQTFATGIHVRTL</sequence>
<accession>A0A0C3PAA9</accession>
<protein>
    <submittedName>
        <fullName evidence="1">Uncharacterized protein</fullName>
    </submittedName>
</protein>
<proteinExistence type="predicted"/>
<dbReference type="InParanoid" id="A0A0C3PAA9"/>
<dbReference type="AlphaFoldDB" id="A0A0C3PAA9"/>
<dbReference type="Proteomes" id="UP000054217">
    <property type="component" value="Unassembled WGS sequence"/>
</dbReference>
<keyword evidence="2" id="KW-1185">Reference proteome</keyword>
<dbReference type="EMBL" id="KN831952">
    <property type="protein sequence ID" value="KIO10545.1"/>
    <property type="molecule type" value="Genomic_DNA"/>
</dbReference>
<evidence type="ECO:0000313" key="2">
    <source>
        <dbReference type="Proteomes" id="UP000054217"/>
    </source>
</evidence>
<reference evidence="2" key="2">
    <citation type="submission" date="2015-01" db="EMBL/GenBank/DDBJ databases">
        <title>Evolutionary Origins and Diversification of the Mycorrhizal Mutualists.</title>
        <authorList>
            <consortium name="DOE Joint Genome Institute"/>
            <consortium name="Mycorrhizal Genomics Consortium"/>
            <person name="Kohler A."/>
            <person name="Kuo A."/>
            <person name="Nagy L.G."/>
            <person name="Floudas D."/>
            <person name="Copeland A."/>
            <person name="Barry K.W."/>
            <person name="Cichocki N."/>
            <person name="Veneault-Fourrey C."/>
            <person name="LaButti K."/>
            <person name="Lindquist E.A."/>
            <person name="Lipzen A."/>
            <person name="Lundell T."/>
            <person name="Morin E."/>
            <person name="Murat C."/>
            <person name="Riley R."/>
            <person name="Ohm R."/>
            <person name="Sun H."/>
            <person name="Tunlid A."/>
            <person name="Henrissat B."/>
            <person name="Grigoriev I.V."/>
            <person name="Hibbett D.S."/>
            <person name="Martin F."/>
        </authorList>
    </citation>
    <scope>NUCLEOTIDE SEQUENCE [LARGE SCALE GENOMIC DNA]</scope>
    <source>
        <strain evidence="2">Marx 270</strain>
    </source>
</reference>
<evidence type="ECO:0000313" key="1">
    <source>
        <dbReference type="EMBL" id="KIO10545.1"/>
    </source>
</evidence>
<reference evidence="1 2" key="1">
    <citation type="submission" date="2014-04" db="EMBL/GenBank/DDBJ databases">
        <authorList>
            <consortium name="DOE Joint Genome Institute"/>
            <person name="Kuo A."/>
            <person name="Kohler A."/>
            <person name="Costa M.D."/>
            <person name="Nagy L.G."/>
            <person name="Floudas D."/>
            <person name="Copeland A."/>
            <person name="Barry K.W."/>
            <person name="Cichocki N."/>
            <person name="Veneault-Fourrey C."/>
            <person name="LaButti K."/>
            <person name="Lindquist E.A."/>
            <person name="Lipzen A."/>
            <person name="Lundell T."/>
            <person name="Morin E."/>
            <person name="Murat C."/>
            <person name="Sun H."/>
            <person name="Tunlid A."/>
            <person name="Henrissat B."/>
            <person name="Grigoriev I.V."/>
            <person name="Hibbett D.S."/>
            <person name="Martin F."/>
            <person name="Nordberg H.P."/>
            <person name="Cantor M.N."/>
            <person name="Hua S.X."/>
        </authorList>
    </citation>
    <scope>NUCLEOTIDE SEQUENCE [LARGE SCALE GENOMIC DNA]</scope>
    <source>
        <strain evidence="1 2">Marx 270</strain>
    </source>
</reference>
<organism evidence="1 2">
    <name type="scientific">Pisolithus tinctorius Marx 270</name>
    <dbReference type="NCBI Taxonomy" id="870435"/>
    <lineage>
        <taxon>Eukaryota</taxon>
        <taxon>Fungi</taxon>
        <taxon>Dikarya</taxon>
        <taxon>Basidiomycota</taxon>
        <taxon>Agaricomycotina</taxon>
        <taxon>Agaricomycetes</taxon>
        <taxon>Agaricomycetidae</taxon>
        <taxon>Boletales</taxon>
        <taxon>Sclerodermatineae</taxon>
        <taxon>Pisolithaceae</taxon>
        <taxon>Pisolithus</taxon>
    </lineage>
</organism>
<dbReference type="HOGENOM" id="CLU_2455652_0_0_1"/>